<comment type="similarity">
    <text evidence="7">Belongs to the reverse transcriptase family. Telomerase subfamily.</text>
</comment>
<dbReference type="PANTHER" id="PTHR12066">
    <property type="entry name" value="TELOMERASE REVERSE TRANSCRIPTASE"/>
    <property type="match status" value="1"/>
</dbReference>
<keyword evidence="5 7" id="KW-0695">RNA-directed DNA polymerase</keyword>
<comment type="subcellular location">
    <subcellularLocation>
        <location evidence="7">Nucleus</location>
    </subcellularLocation>
    <subcellularLocation>
        <location evidence="7">Chromosome</location>
        <location evidence="7">Telomere</location>
    </subcellularLocation>
</comment>
<feature type="domain" description="Telomerase ribonucleoprotein complex - RNA-binding" evidence="9">
    <location>
        <begin position="68"/>
        <end position="174"/>
    </location>
</feature>
<name>A0ABV2AI41_9EUKA</name>
<dbReference type="InterPro" id="IPR003545">
    <property type="entry name" value="Telomerase_RT"/>
</dbReference>
<sequence length="174" mass="20914">MYFKTVFQKLTKFTSFIDSIKNEKRLNHIKKFNQRFEEKSKKINYGKIAKQMLNFNKNQSTELKISHKFVIRLIYRIIKQNFPKNFLGSKKNFRQLTKSVSSFIKMDLHGKIRISEISNKIKLSSIKWLPNLSSSKTDFEIRTKLLNIFLYWFFSQFLVSILTKLFYITNEDKS</sequence>
<keyword evidence="11" id="KW-1185">Reference proteome</keyword>
<organism evidence="10 11">
    <name type="scientific">Bonamia ostreae</name>
    <dbReference type="NCBI Taxonomy" id="126728"/>
    <lineage>
        <taxon>Eukaryota</taxon>
        <taxon>Sar</taxon>
        <taxon>Rhizaria</taxon>
        <taxon>Endomyxa</taxon>
        <taxon>Ascetosporea</taxon>
        <taxon>Haplosporida</taxon>
        <taxon>Bonamia</taxon>
    </lineage>
</organism>
<evidence type="ECO:0000256" key="8">
    <source>
        <dbReference type="SAM" id="Phobius"/>
    </source>
</evidence>
<accession>A0ABV2AI41</accession>
<dbReference type="Gene3D" id="1.10.132.70">
    <property type="match status" value="1"/>
</dbReference>
<evidence type="ECO:0000256" key="4">
    <source>
        <dbReference type="ARBA" id="ARBA00022842"/>
    </source>
</evidence>
<keyword evidence="7" id="KW-0539">Nucleus</keyword>
<keyword evidence="3 7" id="KW-0479">Metal-binding</keyword>
<evidence type="ECO:0000256" key="2">
    <source>
        <dbReference type="ARBA" id="ARBA00022695"/>
    </source>
</evidence>
<dbReference type="Proteomes" id="UP001439008">
    <property type="component" value="Unassembled WGS sequence"/>
</dbReference>
<dbReference type="EC" id="2.7.7.49" evidence="7"/>
<feature type="non-terminal residue" evidence="10">
    <location>
        <position position="174"/>
    </location>
</feature>
<comment type="caution">
    <text evidence="10">The sequence shown here is derived from an EMBL/GenBank/DDBJ whole genome shotgun (WGS) entry which is preliminary data.</text>
</comment>
<gene>
    <name evidence="10" type="primary">EST2</name>
    <name evidence="10" type="ORF">MHBO_000973</name>
</gene>
<evidence type="ECO:0000256" key="6">
    <source>
        <dbReference type="ARBA" id="ARBA00048173"/>
    </source>
</evidence>
<reference evidence="10 11" key="1">
    <citation type="journal article" date="2024" name="BMC Biol.">
        <title>Comparative genomics of Ascetosporea gives new insight into the evolutionary basis for animal parasitism in Rhizaria.</title>
        <authorList>
            <person name="Hiltunen Thoren M."/>
            <person name="Onut-Brannstrom I."/>
            <person name="Alfjorden A."/>
            <person name="Peckova H."/>
            <person name="Swords F."/>
            <person name="Hooper C."/>
            <person name="Holzer A.S."/>
            <person name="Bass D."/>
            <person name="Burki F."/>
        </authorList>
    </citation>
    <scope>NUCLEOTIDE SEQUENCE [LARGE SCALE GENOMIC DNA]</scope>
    <source>
        <strain evidence="10">20-A016</strain>
    </source>
</reference>
<keyword evidence="4 7" id="KW-0460">Magnesium</keyword>
<evidence type="ECO:0000256" key="5">
    <source>
        <dbReference type="ARBA" id="ARBA00022918"/>
    </source>
</evidence>
<evidence type="ECO:0000256" key="3">
    <source>
        <dbReference type="ARBA" id="ARBA00022723"/>
    </source>
</evidence>
<feature type="transmembrane region" description="Helical" evidence="8">
    <location>
        <begin position="145"/>
        <end position="168"/>
    </location>
</feature>
<keyword evidence="8" id="KW-1133">Transmembrane helix</keyword>
<keyword evidence="7" id="KW-0779">Telomere</keyword>
<keyword evidence="2 7" id="KW-0548">Nucleotidyltransferase</keyword>
<keyword evidence="8" id="KW-0472">Membrane</keyword>
<dbReference type="InterPro" id="IPR021891">
    <property type="entry name" value="Telomerase_RBD"/>
</dbReference>
<keyword evidence="1 7" id="KW-0808">Transferase</keyword>
<proteinExistence type="inferred from homology"/>
<dbReference type="GO" id="GO:0003964">
    <property type="term" value="F:RNA-directed DNA polymerase activity"/>
    <property type="evidence" value="ECO:0007669"/>
    <property type="project" value="UniProtKB-KW"/>
</dbReference>
<evidence type="ECO:0000256" key="7">
    <source>
        <dbReference type="RuleBase" id="RU365061"/>
    </source>
</evidence>
<dbReference type="Pfam" id="PF12009">
    <property type="entry name" value="Telomerase_RBD"/>
    <property type="match status" value="1"/>
</dbReference>
<comment type="function">
    <text evidence="7">Telomerase is a ribonucleoprotein enzyme essential for the replication of chromosome termini in most eukaryotes. It elongates telomeres. It is a reverse transcriptase that adds simple sequence repeats to chromosome ends by copying a template sequence within the RNA component of the enzyme.</text>
</comment>
<comment type="catalytic activity">
    <reaction evidence="6 7">
        <text>DNA(n) + a 2'-deoxyribonucleoside 5'-triphosphate = DNA(n+1) + diphosphate</text>
        <dbReference type="Rhea" id="RHEA:22508"/>
        <dbReference type="Rhea" id="RHEA-COMP:17339"/>
        <dbReference type="Rhea" id="RHEA-COMP:17340"/>
        <dbReference type="ChEBI" id="CHEBI:33019"/>
        <dbReference type="ChEBI" id="CHEBI:61560"/>
        <dbReference type="ChEBI" id="CHEBI:173112"/>
        <dbReference type="EC" id="2.7.7.49"/>
    </reaction>
</comment>
<protein>
    <recommendedName>
        <fullName evidence="7">Telomerase reverse transcriptase</fullName>
        <ecNumber evidence="7">2.7.7.49</ecNumber>
    </recommendedName>
    <alternativeName>
        <fullName evidence="7">Telomerase catalytic subunit</fullName>
    </alternativeName>
</protein>
<evidence type="ECO:0000256" key="1">
    <source>
        <dbReference type="ARBA" id="ARBA00022679"/>
    </source>
</evidence>
<dbReference type="PANTHER" id="PTHR12066:SF0">
    <property type="entry name" value="TELOMERASE REVERSE TRANSCRIPTASE"/>
    <property type="match status" value="1"/>
</dbReference>
<keyword evidence="8" id="KW-0812">Transmembrane</keyword>
<evidence type="ECO:0000259" key="9">
    <source>
        <dbReference type="SMART" id="SM00975"/>
    </source>
</evidence>
<evidence type="ECO:0000313" key="11">
    <source>
        <dbReference type="Proteomes" id="UP001439008"/>
    </source>
</evidence>
<evidence type="ECO:0000313" key="10">
    <source>
        <dbReference type="EMBL" id="MES1919109.1"/>
    </source>
</evidence>
<dbReference type="EMBL" id="JBDODL010000201">
    <property type="protein sequence ID" value="MES1919109.1"/>
    <property type="molecule type" value="Genomic_DNA"/>
</dbReference>
<keyword evidence="7" id="KW-0158">Chromosome</keyword>
<dbReference type="SMART" id="SM00975">
    <property type="entry name" value="Telomerase_RBD"/>
    <property type="match status" value="1"/>
</dbReference>